<name>A0ABS0CT47_9NOCA</name>
<dbReference type="PROSITE" id="PS50943">
    <property type="entry name" value="HTH_CROC1"/>
    <property type="match status" value="1"/>
</dbReference>
<keyword evidence="3" id="KW-1185">Reference proteome</keyword>
<evidence type="ECO:0000313" key="2">
    <source>
        <dbReference type="EMBL" id="MBF6299028.1"/>
    </source>
</evidence>
<feature type="domain" description="HTH cro/C1-type" evidence="1">
    <location>
        <begin position="17"/>
        <end position="72"/>
    </location>
</feature>
<sequence>MSNNELPALIEGIGERIAVYRQAARLSQTELGTVIGRSLPWVSQVERGVRGVERLTDLVAIATACRCTVPDLLGGRIEDLTPGPSPRRDTVAAVREVMMRTALPIAAPSLKPTVPLDEIGHRVAQAWQTWHTSPTAHTALGRVLPDLIEAANTAYLVEGDDRRRAARTLSGTYQITRQWLHHLPEAELAWVAAERALATAREADDPHLLALGAWAMSASYRRVGQQEEATRICLTAAEELKRRLDREHDDVLLADLGMLNLAAAISSAQSDEAGQAWSLYAVAEDAARALGTRYDPWTMFGAGNVDIHGLAIAAELGDSSVVVDRISRLDIDRVPSVERKSRVLIDAARAYTQRKEDERAVLALLDAEKVSSDEVRHSILVRELVREILLRDHARARPHVRALAQRCGLLLVD</sequence>
<accession>A0ABS0CT47</accession>
<gene>
    <name evidence="2" type="ORF">IU459_15965</name>
</gene>
<dbReference type="CDD" id="cd00093">
    <property type="entry name" value="HTH_XRE"/>
    <property type="match status" value="1"/>
</dbReference>
<dbReference type="InterPro" id="IPR001387">
    <property type="entry name" value="Cro/C1-type_HTH"/>
</dbReference>
<comment type="caution">
    <text evidence="2">The sequence shown here is derived from an EMBL/GenBank/DDBJ whole genome shotgun (WGS) entry which is preliminary data.</text>
</comment>
<dbReference type="InterPro" id="IPR010982">
    <property type="entry name" value="Lambda_DNA-bd_dom_sf"/>
</dbReference>
<dbReference type="EMBL" id="JADLQX010000011">
    <property type="protein sequence ID" value="MBF6299028.1"/>
    <property type="molecule type" value="Genomic_DNA"/>
</dbReference>
<evidence type="ECO:0000313" key="3">
    <source>
        <dbReference type="Proteomes" id="UP000702209"/>
    </source>
</evidence>
<dbReference type="Proteomes" id="UP000702209">
    <property type="component" value="Unassembled WGS sequence"/>
</dbReference>
<dbReference type="SMART" id="SM00530">
    <property type="entry name" value="HTH_XRE"/>
    <property type="match status" value="1"/>
</dbReference>
<proteinExistence type="predicted"/>
<dbReference type="SUPFAM" id="SSF47413">
    <property type="entry name" value="lambda repressor-like DNA-binding domains"/>
    <property type="match status" value="1"/>
</dbReference>
<reference evidence="2 3" key="1">
    <citation type="submission" date="2020-10" db="EMBL/GenBank/DDBJ databases">
        <title>Identification of Nocardia species via Next-generation sequencing and recognition of intraspecies genetic diversity.</title>
        <authorList>
            <person name="Li P."/>
            <person name="Li P."/>
            <person name="Lu B."/>
        </authorList>
    </citation>
    <scope>NUCLEOTIDE SEQUENCE [LARGE SCALE GENOMIC DNA]</scope>
    <source>
        <strain evidence="2 3">BJ06-0157</strain>
    </source>
</reference>
<protein>
    <submittedName>
        <fullName evidence="2">Helix-turn-helix domain-containing protein</fullName>
    </submittedName>
</protein>
<evidence type="ECO:0000259" key="1">
    <source>
        <dbReference type="PROSITE" id="PS50943"/>
    </source>
</evidence>
<organism evidence="2 3">
    <name type="scientific">Nocardia amamiensis</name>
    <dbReference type="NCBI Taxonomy" id="404578"/>
    <lineage>
        <taxon>Bacteria</taxon>
        <taxon>Bacillati</taxon>
        <taxon>Actinomycetota</taxon>
        <taxon>Actinomycetes</taxon>
        <taxon>Mycobacteriales</taxon>
        <taxon>Nocardiaceae</taxon>
        <taxon>Nocardia</taxon>
    </lineage>
</organism>
<dbReference type="Pfam" id="PF13560">
    <property type="entry name" value="HTH_31"/>
    <property type="match status" value="1"/>
</dbReference>
<dbReference type="Gene3D" id="1.10.260.40">
    <property type="entry name" value="lambda repressor-like DNA-binding domains"/>
    <property type="match status" value="1"/>
</dbReference>